<reference evidence="1" key="1">
    <citation type="submission" date="2022-09" db="EMBL/GenBank/DDBJ databases">
        <title>A Global Phylogenomic Analysis of the Shiitake Genus Lentinula.</title>
        <authorList>
            <consortium name="DOE Joint Genome Institute"/>
            <person name="Sierra-Patev S."/>
            <person name="Min B."/>
            <person name="Naranjo-Ortiz M."/>
            <person name="Looney B."/>
            <person name="Konkel Z."/>
            <person name="Slot J.C."/>
            <person name="Sakamoto Y."/>
            <person name="Steenwyk J.L."/>
            <person name="Rokas A."/>
            <person name="Carro J."/>
            <person name="Camarero S."/>
            <person name="Ferreira P."/>
            <person name="Molpeceres G."/>
            <person name="Ruiz-Duenas F.J."/>
            <person name="Serrano A."/>
            <person name="Henrissat B."/>
            <person name="Drula E."/>
            <person name="Hughes K.W."/>
            <person name="Mata J.L."/>
            <person name="Ishikawa N.K."/>
            <person name="Vargas-Isla R."/>
            <person name="Ushijima S."/>
            <person name="Smith C.A."/>
            <person name="Ahrendt S."/>
            <person name="Andreopoulos W."/>
            <person name="He G."/>
            <person name="Labutti K."/>
            <person name="Lipzen A."/>
            <person name="Ng V."/>
            <person name="Riley R."/>
            <person name="Sandor L."/>
            <person name="Barry K."/>
            <person name="Martinez A.T."/>
            <person name="Xiao Y."/>
            <person name="Gibbons J.G."/>
            <person name="Terashima K."/>
            <person name="Grigoriev I.V."/>
            <person name="Hibbett D.S."/>
        </authorList>
    </citation>
    <scope>NUCLEOTIDE SEQUENCE</scope>
    <source>
        <strain evidence="1">TMI1499</strain>
    </source>
</reference>
<comment type="caution">
    <text evidence="1">The sequence shown here is derived from an EMBL/GenBank/DDBJ whole genome shotgun (WGS) entry which is preliminary data.</text>
</comment>
<evidence type="ECO:0000313" key="2">
    <source>
        <dbReference type="Proteomes" id="UP001163835"/>
    </source>
</evidence>
<proteinExistence type="predicted"/>
<keyword evidence="2" id="KW-1185">Reference proteome</keyword>
<dbReference type="EMBL" id="MU795115">
    <property type="protein sequence ID" value="KAJ3810178.1"/>
    <property type="molecule type" value="Genomic_DNA"/>
</dbReference>
<protein>
    <submittedName>
        <fullName evidence="1">Uncharacterized protein</fullName>
    </submittedName>
</protein>
<sequence>MRINSLGALFIGLILSAVLNGGMHHPREIDSQLENLQALILTVTLSQTWFYFSAQQQREHSDPVWLKATVVAVVILDFLHQLFISHWMYDYCVTNFGNSAALDVLPWISFYVWRVWKLSNNVIIAGAIWSLSLAQFGAFLYYVARVFGVPNASDLSLILGNYAILVNAIGATCDIVIACAMVFYLRQSRTSIKRTNHLLRSITIFTVTTGIVSSVCAIMVLSMAAAYPGTNIELTFYFMLTRLYANSFLATLNVRDHLRELGHGGIITTSNFVQTRTTAAVHRTVSHEMDDFPRHKGTQNFDRGHSELEDPGTVISVKVDRITDVDYKSSVLSS</sequence>
<gene>
    <name evidence="1" type="ORF">F5876DRAFT_77013</name>
</gene>
<name>A0ACC1U020_9AGAR</name>
<organism evidence="1 2">
    <name type="scientific">Lentinula aff. lateritia</name>
    <dbReference type="NCBI Taxonomy" id="2804960"/>
    <lineage>
        <taxon>Eukaryota</taxon>
        <taxon>Fungi</taxon>
        <taxon>Dikarya</taxon>
        <taxon>Basidiomycota</taxon>
        <taxon>Agaricomycotina</taxon>
        <taxon>Agaricomycetes</taxon>
        <taxon>Agaricomycetidae</taxon>
        <taxon>Agaricales</taxon>
        <taxon>Marasmiineae</taxon>
        <taxon>Omphalotaceae</taxon>
        <taxon>Lentinula</taxon>
    </lineage>
</organism>
<accession>A0ACC1U020</accession>
<evidence type="ECO:0000313" key="1">
    <source>
        <dbReference type="EMBL" id="KAJ3810178.1"/>
    </source>
</evidence>
<dbReference type="Proteomes" id="UP001163835">
    <property type="component" value="Unassembled WGS sequence"/>
</dbReference>